<feature type="compositionally biased region" description="Polar residues" evidence="1">
    <location>
        <begin position="263"/>
        <end position="279"/>
    </location>
</feature>
<dbReference type="InterPro" id="IPR013103">
    <property type="entry name" value="RVT_2"/>
</dbReference>
<evidence type="ECO:0000313" key="5">
    <source>
        <dbReference type="EMBL" id="SGY22642.1"/>
    </source>
</evidence>
<feature type="domain" description="Retroviral polymerase SH3-like" evidence="4">
    <location>
        <begin position="143"/>
        <end position="203"/>
    </location>
</feature>
<evidence type="ECO:0000259" key="3">
    <source>
        <dbReference type="Pfam" id="PF07727"/>
    </source>
</evidence>
<keyword evidence="2" id="KW-1133">Transmembrane helix</keyword>
<accession>A0A2X0M0I4</accession>
<evidence type="ECO:0000313" key="6">
    <source>
        <dbReference type="Proteomes" id="UP000249464"/>
    </source>
</evidence>
<dbReference type="Proteomes" id="UP000249464">
    <property type="component" value="Unassembled WGS sequence"/>
</dbReference>
<dbReference type="Pfam" id="PF07727">
    <property type="entry name" value="RVT_2"/>
    <property type="match status" value="1"/>
</dbReference>
<dbReference type="InterPro" id="IPR043502">
    <property type="entry name" value="DNA/RNA_pol_sf"/>
</dbReference>
<sequence>MSPSSRCNNDTMMPTPSPSLATIMFVLVTIIVLYHTFVTALAHATGRYRTMTQLDTSHLDPTVSVTVRPSMNIVALLGHLNSNRALHLPNDTLVLDSGASHHMVKDASLRRLAHPFTRCRRWRWRITHGARHRLDHHTNIETCDASVFTPTSARPLKLEPKAKPFIFVGFNNKSKAWTLYDPTTTSFFLSRDIKFDEQVFPARDAPIGPPQPRMPPTTGEWTFVDAAHASRAPPRLSTPPVVHQNRFAVLETDESDDAMIDMSNNGFDTPSDMSKTQFSPSPPASDVTDDSADPIDFLSCPTRATAFAASAASPSVIELEGPTEDPQNWSQAVKSGKEDIWRQAAAAPMSSTPLPPNTTASPPFIFRTKRDQLGKITSHKGRLVAQGFSQRPGIDYDETFAPVAKFTSIRALIALATAKQLHVHQADVDKAYLHGKLKEDLYMRVPQGVDMPGKVLKLHRSIYGLKQAGRVWNEHIDLTLKNLHYRATVKDHCVYVRRDGDQYHYIALYVDDLLMVSPSEDEIERILNGLEQKYGIKRLGPVESHSTTSLRTLQPWAPFRLGAFLALGTFLDPPSSLAKPMPPPSHLQLAAAVLVFHWPSRVSPMHAARRSQPGLVTTDSFAYQHSTLWICFPCACRPTRLLLDGPLGVRP</sequence>
<name>A0A2X0M0I4_9BASI</name>
<feature type="region of interest" description="Disordered" evidence="1">
    <location>
        <begin position="263"/>
        <end position="292"/>
    </location>
</feature>
<evidence type="ECO:0000256" key="2">
    <source>
        <dbReference type="SAM" id="Phobius"/>
    </source>
</evidence>
<keyword evidence="6" id="KW-1185">Reference proteome</keyword>
<keyword evidence="2" id="KW-0472">Membrane</keyword>
<dbReference type="SUPFAM" id="SSF56672">
    <property type="entry name" value="DNA/RNA polymerases"/>
    <property type="match status" value="1"/>
</dbReference>
<dbReference type="EMBL" id="FQNC01000019">
    <property type="protein sequence ID" value="SGY22642.1"/>
    <property type="molecule type" value="Genomic_DNA"/>
</dbReference>
<dbReference type="PANTHER" id="PTHR43383:SF2">
    <property type="entry name" value="AMIDOHYDROLASE 2 FAMILY PROTEIN"/>
    <property type="match status" value="1"/>
</dbReference>
<reference evidence="5 6" key="1">
    <citation type="submission" date="2016-11" db="EMBL/GenBank/DDBJ databases">
        <authorList>
            <person name="Jaros S."/>
            <person name="Januszkiewicz K."/>
            <person name="Wedrychowicz H."/>
        </authorList>
    </citation>
    <scope>NUCLEOTIDE SEQUENCE [LARGE SCALE GENOMIC DNA]</scope>
</reference>
<gene>
    <name evidence="5" type="primary">BQ5605_C019g08834</name>
    <name evidence="5" type="ORF">BQ5605_C019G08834</name>
</gene>
<feature type="transmembrane region" description="Helical" evidence="2">
    <location>
        <begin position="20"/>
        <end position="42"/>
    </location>
</feature>
<organism evidence="5 6">
    <name type="scientific">Microbotryum silenes-dioicae</name>
    <dbReference type="NCBI Taxonomy" id="796604"/>
    <lineage>
        <taxon>Eukaryota</taxon>
        <taxon>Fungi</taxon>
        <taxon>Dikarya</taxon>
        <taxon>Basidiomycota</taxon>
        <taxon>Pucciniomycotina</taxon>
        <taxon>Microbotryomycetes</taxon>
        <taxon>Microbotryales</taxon>
        <taxon>Microbotryaceae</taxon>
        <taxon>Microbotryum</taxon>
    </lineage>
</organism>
<dbReference type="InterPro" id="IPR057670">
    <property type="entry name" value="SH3_retrovirus"/>
</dbReference>
<keyword evidence="2" id="KW-0812">Transmembrane</keyword>
<evidence type="ECO:0000256" key="1">
    <source>
        <dbReference type="SAM" id="MobiDB-lite"/>
    </source>
</evidence>
<feature type="domain" description="Reverse transcriptase Ty1/copia-type" evidence="3">
    <location>
        <begin position="364"/>
        <end position="544"/>
    </location>
</feature>
<evidence type="ECO:0000259" key="4">
    <source>
        <dbReference type="Pfam" id="PF25597"/>
    </source>
</evidence>
<proteinExistence type="predicted"/>
<dbReference type="PANTHER" id="PTHR43383">
    <property type="entry name" value="NODULIN 6"/>
    <property type="match status" value="1"/>
</dbReference>
<dbReference type="AlphaFoldDB" id="A0A2X0M0I4"/>
<protein>
    <submittedName>
        <fullName evidence="5">BQ5605_C019g08834 protein</fullName>
    </submittedName>
</protein>
<dbReference type="Pfam" id="PF25597">
    <property type="entry name" value="SH3_retrovirus"/>
    <property type="match status" value="1"/>
</dbReference>